<evidence type="ECO:0000313" key="1">
    <source>
        <dbReference type="EMBL" id="TRZ19260.1"/>
    </source>
</evidence>
<protein>
    <submittedName>
        <fullName evidence="1">Uncharacterized protein</fullName>
    </submittedName>
</protein>
<name>A0A8K1GI38_9PASS</name>
<keyword evidence="2" id="KW-1185">Reference proteome</keyword>
<accession>A0A8K1GI38</accession>
<dbReference type="AlphaFoldDB" id="A0A8K1GI38"/>
<organism evidence="1 2">
    <name type="scientific">Zosterops borbonicus</name>
    <dbReference type="NCBI Taxonomy" id="364589"/>
    <lineage>
        <taxon>Eukaryota</taxon>
        <taxon>Metazoa</taxon>
        <taxon>Chordata</taxon>
        <taxon>Craniata</taxon>
        <taxon>Vertebrata</taxon>
        <taxon>Euteleostomi</taxon>
        <taxon>Archelosauria</taxon>
        <taxon>Archosauria</taxon>
        <taxon>Dinosauria</taxon>
        <taxon>Saurischia</taxon>
        <taxon>Theropoda</taxon>
        <taxon>Coelurosauria</taxon>
        <taxon>Aves</taxon>
        <taxon>Neognathae</taxon>
        <taxon>Neoaves</taxon>
        <taxon>Telluraves</taxon>
        <taxon>Australaves</taxon>
        <taxon>Passeriformes</taxon>
        <taxon>Sylvioidea</taxon>
        <taxon>Zosteropidae</taxon>
        <taxon>Zosterops</taxon>
    </lineage>
</organism>
<comment type="caution">
    <text evidence="1">The sequence shown here is derived from an EMBL/GenBank/DDBJ whole genome shotgun (WGS) entry which is preliminary data.</text>
</comment>
<gene>
    <name evidence="1" type="ORF">HGM15179_007861</name>
</gene>
<reference evidence="1" key="1">
    <citation type="submission" date="2019-04" db="EMBL/GenBank/DDBJ databases">
        <title>Genome assembly of Zosterops borbonicus 15179.</title>
        <authorList>
            <person name="Leroy T."/>
            <person name="Anselmetti Y."/>
            <person name="Tilak M.-K."/>
            <person name="Nabholz B."/>
        </authorList>
    </citation>
    <scope>NUCLEOTIDE SEQUENCE</scope>
    <source>
        <strain evidence="1">HGM_15179</strain>
        <tissue evidence="1">Muscle</tissue>
    </source>
</reference>
<evidence type="ECO:0000313" key="2">
    <source>
        <dbReference type="Proteomes" id="UP000796761"/>
    </source>
</evidence>
<dbReference type="Proteomes" id="UP000796761">
    <property type="component" value="Unassembled WGS sequence"/>
</dbReference>
<sequence length="70" mass="8379">MEKNMENTEDTKHYTQKICIRYQDIIEITLEIRLKKGVGELCEILMSLDFDHIYNKLLTWSNMDLKSENP</sequence>
<dbReference type="EMBL" id="SWJQ01000192">
    <property type="protein sequence ID" value="TRZ19260.1"/>
    <property type="molecule type" value="Genomic_DNA"/>
</dbReference>
<proteinExistence type="predicted"/>